<gene>
    <name evidence="1" type="ORF">RUN1985_v1_290286</name>
</gene>
<accession>A0A0S4V391</accession>
<protein>
    <submittedName>
        <fullName evidence="1">Uncharacterized protein</fullName>
    </submittedName>
</protein>
<proteinExistence type="predicted"/>
<name>A0A0S4V391_RALSL</name>
<organism evidence="1">
    <name type="scientific">Ralstonia solanacearum</name>
    <name type="common">Pseudomonas solanacearum</name>
    <dbReference type="NCBI Taxonomy" id="305"/>
    <lineage>
        <taxon>Bacteria</taxon>
        <taxon>Pseudomonadati</taxon>
        <taxon>Pseudomonadota</taxon>
        <taxon>Betaproteobacteria</taxon>
        <taxon>Burkholderiales</taxon>
        <taxon>Burkholderiaceae</taxon>
        <taxon>Ralstonia</taxon>
        <taxon>Ralstonia solanacearum species complex</taxon>
    </lineage>
</organism>
<dbReference type="AlphaFoldDB" id="A0A0S4V391"/>
<sequence>MADSDYRGQAGHTACGACDCETRRTSFTAVLPMRARGRAWPPAMLDGWNPGCLSLDAARCVDSSHQPLAVMSARSSFRGVGRARNILAIARAFDRVIQRGSMLACAGSPCINGFRSPIVRGALIVMIASVALAGCVETARRAAKAVSHDRQAFPR</sequence>
<evidence type="ECO:0000313" key="1">
    <source>
        <dbReference type="EMBL" id="CUV29136.1"/>
    </source>
</evidence>
<reference evidence="1" key="1">
    <citation type="submission" date="2015-10" db="EMBL/GenBank/DDBJ databases">
        <authorList>
            <person name="Gilbert D.G."/>
        </authorList>
    </citation>
    <scope>NUCLEOTIDE SEQUENCE</scope>
    <source>
        <strain evidence="1">Phyl III-seqv23</strain>
    </source>
</reference>
<dbReference type="EMBL" id="LN899824">
    <property type="protein sequence ID" value="CUV29136.1"/>
    <property type="molecule type" value="Genomic_DNA"/>
</dbReference>